<reference evidence="1 2" key="1">
    <citation type="journal article" date="2018" name="Biotechnol. Adv.">
        <title>Improved genomic resources and new bioinformatic workflow for the carcinogenic parasite Clonorchis sinensis: Biotechnological implications.</title>
        <authorList>
            <person name="Wang D."/>
            <person name="Korhonen P.K."/>
            <person name="Gasser R.B."/>
            <person name="Young N.D."/>
        </authorList>
    </citation>
    <scope>NUCLEOTIDE SEQUENCE [LARGE SCALE GENOMIC DNA]</scope>
    <source>
        <strain evidence="1">Cs-k2</strain>
    </source>
</reference>
<dbReference type="AlphaFoldDB" id="A0A3R7CX54"/>
<comment type="caution">
    <text evidence="1">The sequence shown here is derived from an EMBL/GenBank/DDBJ whole genome shotgun (WGS) entry which is preliminary data.</text>
</comment>
<proteinExistence type="predicted"/>
<dbReference type="EMBL" id="NIRI02000005">
    <property type="protein sequence ID" value="KAG5454574.1"/>
    <property type="molecule type" value="Genomic_DNA"/>
</dbReference>
<protein>
    <submittedName>
        <fullName evidence="1">Uncharacterized protein</fullName>
    </submittedName>
</protein>
<dbReference type="Proteomes" id="UP000286415">
    <property type="component" value="Unassembled WGS sequence"/>
</dbReference>
<evidence type="ECO:0000313" key="2">
    <source>
        <dbReference type="Proteomes" id="UP000286415"/>
    </source>
</evidence>
<dbReference type="OrthoDB" id="10581749at2759"/>
<name>A0A3R7CX54_CLOSI</name>
<dbReference type="InParanoid" id="A0A3R7CX54"/>
<reference evidence="1 2" key="2">
    <citation type="journal article" date="2021" name="Genomics">
        <title>High-quality reference genome for Clonorchis sinensis.</title>
        <authorList>
            <person name="Young N.D."/>
            <person name="Stroehlein A.J."/>
            <person name="Kinkar L."/>
            <person name="Wang T."/>
            <person name="Sohn W.M."/>
            <person name="Chang B.C.H."/>
            <person name="Kaur P."/>
            <person name="Weisz D."/>
            <person name="Dudchenko O."/>
            <person name="Aiden E.L."/>
            <person name="Korhonen P.K."/>
            <person name="Gasser R.B."/>
        </authorList>
    </citation>
    <scope>NUCLEOTIDE SEQUENCE [LARGE SCALE GENOMIC DNA]</scope>
    <source>
        <strain evidence="1">Cs-k2</strain>
    </source>
</reference>
<gene>
    <name evidence="1" type="ORF">CSKR_105472</name>
</gene>
<keyword evidence="2" id="KW-1185">Reference proteome</keyword>
<evidence type="ECO:0000313" key="1">
    <source>
        <dbReference type="EMBL" id="KAG5454574.1"/>
    </source>
</evidence>
<sequence>MKVSVQRPLLCSVYIHLEGTGVGNRGFQIQVGMNVSWSQLGSIGEFVVFAVNGTSGRGHGREKEWNSCGSAIELGMAVPCHHWPDMLQFLDSPVTDVTF</sequence>
<accession>A0A3R7CX54</accession>
<organism evidence="1 2">
    <name type="scientific">Clonorchis sinensis</name>
    <name type="common">Chinese liver fluke</name>
    <dbReference type="NCBI Taxonomy" id="79923"/>
    <lineage>
        <taxon>Eukaryota</taxon>
        <taxon>Metazoa</taxon>
        <taxon>Spiralia</taxon>
        <taxon>Lophotrochozoa</taxon>
        <taxon>Platyhelminthes</taxon>
        <taxon>Trematoda</taxon>
        <taxon>Digenea</taxon>
        <taxon>Opisthorchiida</taxon>
        <taxon>Opisthorchiata</taxon>
        <taxon>Opisthorchiidae</taxon>
        <taxon>Clonorchis</taxon>
    </lineage>
</organism>